<dbReference type="EMBL" id="CAJMWT010004848">
    <property type="protein sequence ID" value="CAE6497333.1"/>
    <property type="molecule type" value="Genomic_DNA"/>
</dbReference>
<name>A0A8H3CUE7_9AGAM</name>
<evidence type="ECO:0000313" key="2">
    <source>
        <dbReference type="EMBL" id="CAE6497333.1"/>
    </source>
</evidence>
<sequence>MEGGVDHSRDDIEKTRTPKIKTNDVPRHEFGWENTQVNNSTSSPIQNLIEYASSMGRGIYNLQLNGSRISLLSCYHFSLMDLVQKFLQEHSAEQPVDSVVVKSAFYGKKLKRPHHEFVLFELGNTQNPSLRNHVVLDRKRLAGSSVLSSVQQSKSTTARDEFRFSCDGNREKLLDKCNLTPYERIETIEFSLSDPLPFYELAIVALATSLQRDYYDLLQANCYWFAGLIWEQVLDMCPDAKHEMLRDGIRERAEIKDKIQKMLPRIEAMIVGAQKLSVWEILGTDLEDQPYNSSGTNTQDHHGTGNSQTSAPDYKVIRSELYPGFRSNLILLRGLLRNRGTRVPLKSKPSDSVYSCTYEERHRQIFPPGFDVSSSSSSTERSYYMFSPEHLCDALTSGYNPEHHVEDIIVKSASYCKRHIAPKHEFILLEIEDRKSRGLKNSIVLDPNISQAPNRLSVYPVTRASQFFAAKDEFRVSYDGDKWKLLAQCDLQDHKTLETLAFKSEEPLVLYQLATLARALSLSRDKYNIFNANSHCSWFSGLMLIWDCIIRMRPSAHHKVSPGQSRGTYLSLLRQTTNRVELQMIYEYVEKELLDIEKRFAIQKQQWTHSHTAQLQDELKDVRRRVRELEAQFDASPEAFLD</sequence>
<reference evidence="2" key="1">
    <citation type="submission" date="2021-01" db="EMBL/GenBank/DDBJ databases">
        <authorList>
            <person name="Kaushik A."/>
        </authorList>
    </citation>
    <scope>NUCLEOTIDE SEQUENCE</scope>
    <source>
        <strain evidence="2">AG2-2IIIB</strain>
    </source>
</reference>
<proteinExistence type="predicted"/>
<dbReference type="AlphaFoldDB" id="A0A8H3CUE7"/>
<gene>
    <name evidence="2" type="ORF">RDB_LOCUS135750</name>
</gene>
<feature type="region of interest" description="Disordered" evidence="1">
    <location>
        <begin position="290"/>
        <end position="311"/>
    </location>
</feature>
<dbReference type="Proteomes" id="UP000663843">
    <property type="component" value="Unassembled WGS sequence"/>
</dbReference>
<protein>
    <submittedName>
        <fullName evidence="2">Uncharacterized protein</fullName>
    </submittedName>
</protein>
<accession>A0A8H3CUE7</accession>
<comment type="caution">
    <text evidence="2">The sequence shown here is derived from an EMBL/GenBank/DDBJ whole genome shotgun (WGS) entry which is preliminary data.</text>
</comment>
<evidence type="ECO:0000256" key="1">
    <source>
        <dbReference type="SAM" id="MobiDB-lite"/>
    </source>
</evidence>
<evidence type="ECO:0000313" key="3">
    <source>
        <dbReference type="Proteomes" id="UP000663843"/>
    </source>
</evidence>
<organism evidence="2 3">
    <name type="scientific">Rhizoctonia solani</name>
    <dbReference type="NCBI Taxonomy" id="456999"/>
    <lineage>
        <taxon>Eukaryota</taxon>
        <taxon>Fungi</taxon>
        <taxon>Dikarya</taxon>
        <taxon>Basidiomycota</taxon>
        <taxon>Agaricomycotina</taxon>
        <taxon>Agaricomycetes</taxon>
        <taxon>Cantharellales</taxon>
        <taxon>Ceratobasidiaceae</taxon>
        <taxon>Rhizoctonia</taxon>
    </lineage>
</organism>